<dbReference type="PANTHER" id="PTHR47481">
    <property type="match status" value="1"/>
</dbReference>
<name>A0A699HCM4_TANCI</name>
<dbReference type="PANTHER" id="PTHR47481:SF30">
    <property type="entry name" value="CCHC-TYPE DOMAIN-CONTAINING PROTEIN"/>
    <property type="match status" value="1"/>
</dbReference>
<organism evidence="1">
    <name type="scientific">Tanacetum cinerariifolium</name>
    <name type="common">Dalmatian daisy</name>
    <name type="synonym">Chrysanthemum cinerariifolium</name>
    <dbReference type="NCBI Taxonomy" id="118510"/>
    <lineage>
        <taxon>Eukaryota</taxon>
        <taxon>Viridiplantae</taxon>
        <taxon>Streptophyta</taxon>
        <taxon>Embryophyta</taxon>
        <taxon>Tracheophyta</taxon>
        <taxon>Spermatophyta</taxon>
        <taxon>Magnoliopsida</taxon>
        <taxon>eudicotyledons</taxon>
        <taxon>Gunneridae</taxon>
        <taxon>Pentapetalae</taxon>
        <taxon>asterids</taxon>
        <taxon>campanulids</taxon>
        <taxon>Asterales</taxon>
        <taxon>Asteraceae</taxon>
        <taxon>Asteroideae</taxon>
        <taxon>Anthemideae</taxon>
        <taxon>Anthemidinae</taxon>
        <taxon>Tanacetum</taxon>
    </lineage>
</organism>
<evidence type="ECO:0000313" key="1">
    <source>
        <dbReference type="EMBL" id="GEX95865.1"/>
    </source>
</evidence>
<comment type="caution">
    <text evidence="1">The sequence shown here is derived from an EMBL/GenBank/DDBJ whole genome shotgun (WGS) entry which is preliminary data.</text>
</comment>
<protein>
    <submittedName>
        <fullName evidence="1">Nucleotide-binding, alpha-beta plait</fullName>
    </submittedName>
</protein>
<accession>A0A699HCM4</accession>
<sequence length="278" mass="31254">MFKIHGDETFDAYLNRAQEYSDALVAIGEPVKDKDLVMLAVSGLRKEYNGLKTTITTCQSPTVFSELHALLSDHDYMFGKILSPIAPFGPQAFYGVRLLNNNMNNNNNNRGNSNNSPKWRQAMKVEYDALIKNGMWSLVPRASNTNVVDGKWVYMLKQDKNGAITCYKARFIGKGFRQQPGNNKGTIDNIICQLGSAFALNDLGPLNYFLGIEIARHNHWSVVKQILRYLHGTVEYGMLIRHSFGSILQASADVLWNGNLDTSLKSFSDADWARDSDY</sequence>
<dbReference type="AlphaFoldDB" id="A0A699HCM4"/>
<proteinExistence type="predicted"/>
<reference evidence="1" key="1">
    <citation type="journal article" date="2019" name="Sci. Rep.">
        <title>Draft genome of Tanacetum cinerariifolium, the natural source of mosquito coil.</title>
        <authorList>
            <person name="Yamashiro T."/>
            <person name="Shiraishi A."/>
            <person name="Satake H."/>
            <person name="Nakayama K."/>
        </authorList>
    </citation>
    <scope>NUCLEOTIDE SEQUENCE</scope>
</reference>
<dbReference type="EMBL" id="BKCJ010141703">
    <property type="protein sequence ID" value="GEX95865.1"/>
    <property type="molecule type" value="Genomic_DNA"/>
</dbReference>
<gene>
    <name evidence="1" type="ORF">Tci_367840</name>
</gene>